<sequence>MNIGFDAKRAFLNFTGLGNYSRFILASLSEYFPDNNYHLYTPKDNVKREVRDLTQASNIHVRKPSGFISLFKLSSIWRSYWLGSIAGKEHMNIFHGLSNELPFSIPGNLKTVVTIHDLIFLRFPELYKPIDRKIYTKKFKHACEVADKIIAVSQQTAEDIQEFFGTDPSRIEVIYQGCHPNFKVTFEKNALEEAREKYELPQRFLLNVGTIEPRKNALLILKALTIIKDRYPIPLVIVGRSTPYEQILVRYIRENGLEKQVKILHQVSFEDLPKIYQLSQLFIYPSVFEGFGIPIIEALYSKKPVISSRTSCLPEAGGPGSLYIDPTSPEELANAIANVLDNDEVVNKMIQDGLNYIERFENQKIARDLMAVYQKLV</sequence>
<gene>
    <name evidence="4" type="ORF">QQ008_06075</name>
</gene>
<keyword evidence="1" id="KW-0808">Transferase</keyword>
<keyword evidence="5" id="KW-1185">Reference proteome</keyword>
<evidence type="ECO:0000259" key="3">
    <source>
        <dbReference type="Pfam" id="PF13439"/>
    </source>
</evidence>
<accession>A0ABT8KJN5</accession>
<dbReference type="Pfam" id="PF00534">
    <property type="entry name" value="Glycos_transf_1"/>
    <property type="match status" value="1"/>
</dbReference>
<dbReference type="InterPro" id="IPR028098">
    <property type="entry name" value="Glyco_trans_4-like_N"/>
</dbReference>
<feature type="domain" description="Glycosyl transferase family 1" evidence="2">
    <location>
        <begin position="194"/>
        <end position="353"/>
    </location>
</feature>
<dbReference type="Proteomes" id="UP001172082">
    <property type="component" value="Unassembled WGS sequence"/>
</dbReference>
<organism evidence="4 5">
    <name type="scientific">Splendidivirga corallicola</name>
    <dbReference type="NCBI Taxonomy" id="3051826"/>
    <lineage>
        <taxon>Bacteria</taxon>
        <taxon>Pseudomonadati</taxon>
        <taxon>Bacteroidota</taxon>
        <taxon>Cytophagia</taxon>
        <taxon>Cytophagales</taxon>
        <taxon>Splendidivirgaceae</taxon>
        <taxon>Splendidivirga</taxon>
    </lineage>
</organism>
<protein>
    <submittedName>
        <fullName evidence="4">Glycosyltransferase family 1 protein</fullName>
    </submittedName>
</protein>
<dbReference type="RefSeq" id="WP_346750946.1">
    <property type="nucleotide sequence ID" value="NZ_JAUJEA010000002.1"/>
</dbReference>
<name>A0ABT8KJN5_9BACT</name>
<dbReference type="PANTHER" id="PTHR46401:SF2">
    <property type="entry name" value="GLYCOSYLTRANSFERASE WBBK-RELATED"/>
    <property type="match status" value="1"/>
</dbReference>
<dbReference type="CDD" id="cd03809">
    <property type="entry name" value="GT4_MtfB-like"/>
    <property type="match status" value="1"/>
</dbReference>
<evidence type="ECO:0000313" key="4">
    <source>
        <dbReference type="EMBL" id="MDN5200916.1"/>
    </source>
</evidence>
<dbReference type="Pfam" id="PF13439">
    <property type="entry name" value="Glyco_transf_4"/>
    <property type="match status" value="1"/>
</dbReference>
<evidence type="ECO:0000259" key="2">
    <source>
        <dbReference type="Pfam" id="PF00534"/>
    </source>
</evidence>
<evidence type="ECO:0000313" key="5">
    <source>
        <dbReference type="Proteomes" id="UP001172082"/>
    </source>
</evidence>
<dbReference type="InterPro" id="IPR001296">
    <property type="entry name" value="Glyco_trans_1"/>
</dbReference>
<dbReference type="SUPFAM" id="SSF53756">
    <property type="entry name" value="UDP-Glycosyltransferase/glycogen phosphorylase"/>
    <property type="match status" value="1"/>
</dbReference>
<dbReference type="EMBL" id="JAUJEA010000002">
    <property type="protein sequence ID" value="MDN5200916.1"/>
    <property type="molecule type" value="Genomic_DNA"/>
</dbReference>
<proteinExistence type="predicted"/>
<reference evidence="4" key="1">
    <citation type="submission" date="2023-06" db="EMBL/GenBank/DDBJ databases">
        <title>Genomic of Parafulvivirga corallium.</title>
        <authorList>
            <person name="Wang G."/>
        </authorList>
    </citation>
    <scope>NUCLEOTIDE SEQUENCE</scope>
    <source>
        <strain evidence="4">BMA10</strain>
    </source>
</reference>
<dbReference type="Gene3D" id="3.40.50.2000">
    <property type="entry name" value="Glycogen Phosphorylase B"/>
    <property type="match status" value="2"/>
</dbReference>
<feature type="domain" description="Glycosyltransferase subfamily 4-like N-terminal" evidence="3">
    <location>
        <begin position="34"/>
        <end position="179"/>
    </location>
</feature>
<dbReference type="PANTHER" id="PTHR46401">
    <property type="entry name" value="GLYCOSYLTRANSFERASE WBBK-RELATED"/>
    <property type="match status" value="1"/>
</dbReference>
<evidence type="ECO:0000256" key="1">
    <source>
        <dbReference type="ARBA" id="ARBA00022679"/>
    </source>
</evidence>
<comment type="caution">
    <text evidence="4">The sequence shown here is derived from an EMBL/GenBank/DDBJ whole genome shotgun (WGS) entry which is preliminary data.</text>
</comment>